<evidence type="ECO:0000313" key="2">
    <source>
        <dbReference type="Proteomes" id="UP000001732"/>
    </source>
</evidence>
<dbReference type="AlphaFoldDB" id="B5Y5Y2"/>
<organism evidence="1 2">
    <name type="scientific">Coprothermobacter proteolyticus (strain ATCC 35245 / DSM 5265 / OCM 4 / BT)</name>
    <dbReference type="NCBI Taxonomy" id="309798"/>
    <lineage>
        <taxon>Bacteria</taxon>
        <taxon>Pseudomonadati</taxon>
        <taxon>Coprothermobacterota</taxon>
        <taxon>Coprothermobacteria</taxon>
        <taxon>Coprothermobacterales</taxon>
        <taxon>Coprothermobacteraceae</taxon>
        <taxon>Coprothermobacter</taxon>
    </lineage>
</organism>
<evidence type="ECO:0000313" key="1">
    <source>
        <dbReference type="EMBL" id="ACI17953.1"/>
    </source>
</evidence>
<reference evidence="2" key="1">
    <citation type="submission" date="2008-08" db="EMBL/GenBank/DDBJ databases">
        <title>The complete genome sequence of Coprothermobacter proteolyticus strain ATCC 5245 / DSM 5265 / BT.</title>
        <authorList>
            <person name="Dodson R.J."/>
            <person name="Durkin A.S."/>
            <person name="Wu M."/>
            <person name="Eisen J."/>
            <person name="Sutton G."/>
        </authorList>
    </citation>
    <scope>NUCLEOTIDE SEQUENCE [LARGE SCALE GENOMIC DNA]</scope>
    <source>
        <strain evidence="2">ATCC 35245 / DSM 5265 / OCM 4 / BT</strain>
    </source>
</reference>
<name>B5Y5Y2_COPPD</name>
<gene>
    <name evidence="1" type="ordered locus">COPRO5265_1360</name>
</gene>
<proteinExistence type="predicted"/>
<dbReference type="Proteomes" id="UP000001732">
    <property type="component" value="Chromosome"/>
</dbReference>
<reference evidence="1 2" key="2">
    <citation type="journal article" date="2014" name="Genome Announc.">
        <title>Complete Genome Sequence of Coprothermobacter proteolyticus DSM 5265.</title>
        <authorList>
            <person name="Alexiev A."/>
            <person name="Coil D.A."/>
            <person name="Badger J.H."/>
            <person name="Enticknap J."/>
            <person name="Ward N."/>
            <person name="Robb F.T."/>
            <person name="Eisen J.A."/>
        </authorList>
    </citation>
    <scope>NUCLEOTIDE SEQUENCE [LARGE SCALE GENOMIC DNA]</scope>
    <source>
        <strain evidence="2">ATCC 35245 / DSM 5265 / OCM 4 / BT</strain>
    </source>
</reference>
<dbReference type="EMBL" id="CP001145">
    <property type="protein sequence ID" value="ACI17953.1"/>
    <property type="molecule type" value="Genomic_DNA"/>
</dbReference>
<accession>B5Y5Y2</accession>
<sequence>MEAGKPFKKARIRNRFGAEGGILPEEVAGFAFA</sequence>
<keyword evidence="2" id="KW-1185">Reference proteome</keyword>
<protein>
    <submittedName>
        <fullName evidence="1">Uncharacterized protein</fullName>
    </submittedName>
</protein>